<organism evidence="1 2">
    <name type="scientific">Cucurbitaria berberidis CBS 394.84</name>
    <dbReference type="NCBI Taxonomy" id="1168544"/>
    <lineage>
        <taxon>Eukaryota</taxon>
        <taxon>Fungi</taxon>
        <taxon>Dikarya</taxon>
        <taxon>Ascomycota</taxon>
        <taxon>Pezizomycotina</taxon>
        <taxon>Dothideomycetes</taxon>
        <taxon>Pleosporomycetidae</taxon>
        <taxon>Pleosporales</taxon>
        <taxon>Pleosporineae</taxon>
        <taxon>Cucurbitariaceae</taxon>
        <taxon>Cucurbitaria</taxon>
    </lineage>
</organism>
<dbReference type="GeneID" id="63854944"/>
<name>A0A9P4LA69_9PLEO</name>
<sequence length="387" mass="44379">MGGLAFATVTSGNGQPPHIPRMPPELYKAISAECQAKLKKLFNHVVIPRDAPAKVDHGDVDFLVEGILPHTLRSDIWTATKNIIGAELHLPRGDSHSYAIPHPEIPDAYVQVDVELSPGNDTPEGAELFEWTRFMKGDSDLLQVIGVSHRPLGLTCNDRGLHVRVEEIEPYNKKKALVFLTRDPNKAMEFYGFDVSKYWAGFTDEKDLFDWASSGRFFSHDIFESRVEKSNDRSRQTKRPMYRRFVEQYMATHPDQGNNNAWTRQQVLHEALTYFNKHSEYDAMMEEHRSKEAEEQLWKDIRAILPVEGNSLALTLKGLRRWVVFQNGEPQITSEPNLEEYQWWVKHISEEDKGKIIAWVKGNWEEVKALEKARARAAKEGAKTKSQ</sequence>
<dbReference type="EMBL" id="ML976615">
    <property type="protein sequence ID" value="KAF1848076.1"/>
    <property type="molecule type" value="Genomic_DNA"/>
</dbReference>
<accession>A0A9P4LA69</accession>
<evidence type="ECO:0000313" key="2">
    <source>
        <dbReference type="Proteomes" id="UP000800039"/>
    </source>
</evidence>
<reference evidence="1" key="1">
    <citation type="submission" date="2020-01" db="EMBL/GenBank/DDBJ databases">
        <authorList>
            <consortium name="DOE Joint Genome Institute"/>
            <person name="Haridas S."/>
            <person name="Albert R."/>
            <person name="Binder M."/>
            <person name="Bloem J."/>
            <person name="Labutti K."/>
            <person name="Salamov A."/>
            <person name="Andreopoulos B."/>
            <person name="Baker S.E."/>
            <person name="Barry K."/>
            <person name="Bills G."/>
            <person name="Bluhm B.H."/>
            <person name="Cannon C."/>
            <person name="Castanera R."/>
            <person name="Culley D.E."/>
            <person name="Daum C."/>
            <person name="Ezra D."/>
            <person name="Gonzalez J.B."/>
            <person name="Henrissat B."/>
            <person name="Kuo A."/>
            <person name="Liang C."/>
            <person name="Lipzen A."/>
            <person name="Lutzoni F."/>
            <person name="Magnuson J."/>
            <person name="Mondo S."/>
            <person name="Nolan M."/>
            <person name="Ohm R."/>
            <person name="Pangilinan J."/>
            <person name="Park H.-J."/>
            <person name="Ramirez L."/>
            <person name="Alfaro M."/>
            <person name="Sun H."/>
            <person name="Tritt A."/>
            <person name="Yoshinaga Y."/>
            <person name="Zwiers L.-H."/>
            <person name="Turgeon B.G."/>
            <person name="Goodwin S.B."/>
            <person name="Spatafora J.W."/>
            <person name="Crous P.W."/>
            <person name="Grigoriev I.V."/>
        </authorList>
    </citation>
    <scope>NUCLEOTIDE SEQUENCE</scope>
    <source>
        <strain evidence="1">CBS 394.84</strain>
    </source>
</reference>
<gene>
    <name evidence="1" type="ORF">K460DRAFT_414693</name>
</gene>
<comment type="caution">
    <text evidence="1">The sequence shown here is derived from an EMBL/GenBank/DDBJ whole genome shotgun (WGS) entry which is preliminary data.</text>
</comment>
<evidence type="ECO:0000313" key="1">
    <source>
        <dbReference type="EMBL" id="KAF1848076.1"/>
    </source>
</evidence>
<keyword evidence="2" id="KW-1185">Reference proteome</keyword>
<protein>
    <submittedName>
        <fullName evidence="1">Uncharacterized protein</fullName>
    </submittedName>
</protein>
<proteinExistence type="predicted"/>
<dbReference type="Proteomes" id="UP000800039">
    <property type="component" value="Unassembled WGS sequence"/>
</dbReference>
<dbReference type="AlphaFoldDB" id="A0A9P4LA69"/>
<dbReference type="OrthoDB" id="4708870at2759"/>
<dbReference type="RefSeq" id="XP_040790639.1">
    <property type="nucleotide sequence ID" value="XM_040937694.1"/>
</dbReference>